<name>A0A4U6SXQ6_SETVI</name>
<gene>
    <name evidence="2" type="ORF">SEVIR_9G215100v2</name>
</gene>
<evidence type="ECO:0000256" key="1">
    <source>
        <dbReference type="SAM" id="MobiDB-lite"/>
    </source>
</evidence>
<evidence type="ECO:0000313" key="3">
    <source>
        <dbReference type="Proteomes" id="UP000298652"/>
    </source>
</evidence>
<sequence length="175" mass="18034">MGAGGGRWARVPEGRPRAPAEGAGRWLPLSLLLVAQWPGGNRRRRESLPAPARGAPSMDWDLKMTVSWHLAELEHYTVPAIATHPAAAALGIATVAAAAASAPSRAECSVDLKLGGLGEFGAADRMKEPAAAVVPSASPMKRPRSGASSAGGAQCLSCAVDGCKANLSKCRDYHC</sequence>
<feature type="region of interest" description="Disordered" evidence="1">
    <location>
        <begin position="1"/>
        <end position="21"/>
    </location>
</feature>
<evidence type="ECO:0000313" key="2">
    <source>
        <dbReference type="EMBL" id="TKV93271.1"/>
    </source>
</evidence>
<reference evidence="2" key="1">
    <citation type="submission" date="2019-03" db="EMBL/GenBank/DDBJ databases">
        <title>WGS assembly of Setaria viridis.</title>
        <authorList>
            <person name="Huang P."/>
            <person name="Jenkins J."/>
            <person name="Grimwood J."/>
            <person name="Barry K."/>
            <person name="Healey A."/>
            <person name="Mamidi S."/>
            <person name="Sreedasyam A."/>
            <person name="Shu S."/>
            <person name="Feldman M."/>
            <person name="Wu J."/>
            <person name="Yu Y."/>
            <person name="Chen C."/>
            <person name="Johnson J."/>
            <person name="Rokhsar D."/>
            <person name="Baxter I."/>
            <person name="Schmutz J."/>
            <person name="Brutnell T."/>
            <person name="Kellogg E."/>
        </authorList>
    </citation>
    <scope>NUCLEOTIDE SEQUENCE [LARGE SCALE GENOMIC DNA]</scope>
</reference>
<accession>A0A4U6SXQ6</accession>
<dbReference type="EMBL" id="CM016560">
    <property type="protein sequence ID" value="TKV93271.1"/>
    <property type="molecule type" value="Genomic_DNA"/>
</dbReference>
<protein>
    <submittedName>
        <fullName evidence="2">Uncharacterized protein</fullName>
    </submittedName>
</protein>
<dbReference type="Gramene" id="TKV93271">
    <property type="protein sequence ID" value="TKV93271"/>
    <property type="gene ID" value="SEVIR_9G215100v2"/>
</dbReference>
<proteinExistence type="predicted"/>
<dbReference type="Proteomes" id="UP000298652">
    <property type="component" value="Chromosome 9"/>
</dbReference>
<dbReference type="OMA" id="LEHYTVP"/>
<dbReference type="AlphaFoldDB" id="A0A4U6SXQ6"/>
<keyword evidence="3" id="KW-1185">Reference proteome</keyword>
<organism evidence="2 3">
    <name type="scientific">Setaria viridis</name>
    <name type="common">Green bristlegrass</name>
    <name type="synonym">Setaria italica subsp. viridis</name>
    <dbReference type="NCBI Taxonomy" id="4556"/>
    <lineage>
        <taxon>Eukaryota</taxon>
        <taxon>Viridiplantae</taxon>
        <taxon>Streptophyta</taxon>
        <taxon>Embryophyta</taxon>
        <taxon>Tracheophyta</taxon>
        <taxon>Spermatophyta</taxon>
        <taxon>Magnoliopsida</taxon>
        <taxon>Liliopsida</taxon>
        <taxon>Poales</taxon>
        <taxon>Poaceae</taxon>
        <taxon>PACMAD clade</taxon>
        <taxon>Panicoideae</taxon>
        <taxon>Panicodae</taxon>
        <taxon>Paniceae</taxon>
        <taxon>Cenchrinae</taxon>
        <taxon>Setaria</taxon>
    </lineage>
</organism>